<keyword evidence="4" id="KW-1185">Reference proteome</keyword>
<evidence type="ECO:0000256" key="2">
    <source>
        <dbReference type="SAM" id="Phobius"/>
    </source>
</evidence>
<accession>A0ABY0H2K9</accession>
<dbReference type="EMBL" id="QJNS01000213">
    <property type="protein sequence ID" value="RYO82546.1"/>
    <property type="molecule type" value="Genomic_DNA"/>
</dbReference>
<name>A0ABY0H2K9_9PEZI</name>
<organism evidence="3 4">
    <name type="scientific">Monosporascus cannonballus</name>
    <dbReference type="NCBI Taxonomy" id="155416"/>
    <lineage>
        <taxon>Eukaryota</taxon>
        <taxon>Fungi</taxon>
        <taxon>Dikarya</taxon>
        <taxon>Ascomycota</taxon>
        <taxon>Pezizomycotina</taxon>
        <taxon>Sordariomycetes</taxon>
        <taxon>Xylariomycetidae</taxon>
        <taxon>Xylariales</taxon>
        <taxon>Xylariales incertae sedis</taxon>
        <taxon>Monosporascus</taxon>
    </lineage>
</organism>
<feature type="transmembrane region" description="Helical" evidence="2">
    <location>
        <begin position="69"/>
        <end position="88"/>
    </location>
</feature>
<reference evidence="3 4" key="1">
    <citation type="submission" date="2018-06" db="EMBL/GenBank/DDBJ databases">
        <title>Complete Genomes of Monosporascus.</title>
        <authorList>
            <person name="Robinson A.J."/>
            <person name="Natvig D.O."/>
        </authorList>
    </citation>
    <scope>NUCLEOTIDE SEQUENCE [LARGE SCALE GENOMIC DNA]</scope>
    <source>
        <strain evidence="3 4">CBS 609.92</strain>
    </source>
</reference>
<evidence type="ECO:0000313" key="4">
    <source>
        <dbReference type="Proteomes" id="UP000294003"/>
    </source>
</evidence>
<dbReference type="Proteomes" id="UP000294003">
    <property type="component" value="Unassembled WGS sequence"/>
</dbReference>
<sequence>MLRSARDVDQDDLRAPPPASADLVGVGVEAARRLLDPDTIYAWAPSLPPMGPRRHPGPPPSWANAQPCVTYLACHGLLIVATLMIVVVSTTSEKVPRQT</sequence>
<evidence type="ECO:0000256" key="1">
    <source>
        <dbReference type="SAM" id="MobiDB-lite"/>
    </source>
</evidence>
<feature type="region of interest" description="Disordered" evidence="1">
    <location>
        <begin position="1"/>
        <end position="20"/>
    </location>
</feature>
<evidence type="ECO:0000313" key="3">
    <source>
        <dbReference type="EMBL" id="RYO82546.1"/>
    </source>
</evidence>
<keyword evidence="2" id="KW-0812">Transmembrane</keyword>
<comment type="caution">
    <text evidence="3">The sequence shown here is derived from an EMBL/GenBank/DDBJ whole genome shotgun (WGS) entry which is preliminary data.</text>
</comment>
<proteinExistence type="predicted"/>
<gene>
    <name evidence="3" type="ORF">DL762_006569</name>
</gene>
<keyword evidence="2" id="KW-1133">Transmembrane helix</keyword>
<feature type="compositionally biased region" description="Basic and acidic residues" evidence="1">
    <location>
        <begin position="1"/>
        <end position="14"/>
    </location>
</feature>
<keyword evidence="2" id="KW-0472">Membrane</keyword>
<protein>
    <submittedName>
        <fullName evidence="3">Uncharacterized protein</fullName>
    </submittedName>
</protein>